<comment type="caution">
    <text evidence="1">The sequence shown here is derived from an EMBL/GenBank/DDBJ whole genome shotgun (WGS) entry which is preliminary data.</text>
</comment>
<sequence length="104" mass="12157">MSIKHMLLEKDGVMPQSPNETRCNSHCDCVKSFVTNDHRYREIAIEHAQDFDPNKELHVVPNILNQLHKETCISETVEICLDQLSSDVLEPYRHHFKKIFQQAI</sequence>
<dbReference type="EMBL" id="JARBHB010000003">
    <property type="protein sequence ID" value="KAJ8889822.1"/>
    <property type="molecule type" value="Genomic_DNA"/>
</dbReference>
<evidence type="ECO:0000313" key="2">
    <source>
        <dbReference type="Proteomes" id="UP001159363"/>
    </source>
</evidence>
<keyword evidence="2" id="KW-1185">Reference proteome</keyword>
<proteinExistence type="predicted"/>
<protein>
    <submittedName>
        <fullName evidence="1">Uncharacterized protein</fullName>
    </submittedName>
</protein>
<accession>A0ABQ9HZY4</accession>
<gene>
    <name evidence="1" type="ORF">PR048_009326</name>
</gene>
<reference evidence="1 2" key="1">
    <citation type="submission" date="2023-02" db="EMBL/GenBank/DDBJ databases">
        <title>LHISI_Scaffold_Assembly.</title>
        <authorList>
            <person name="Stuart O.P."/>
            <person name="Cleave R."/>
            <person name="Magrath M.J.L."/>
            <person name="Mikheyev A.S."/>
        </authorList>
    </citation>
    <scope>NUCLEOTIDE SEQUENCE [LARGE SCALE GENOMIC DNA]</scope>
    <source>
        <strain evidence="1">Daus_M_001</strain>
        <tissue evidence="1">Leg muscle</tissue>
    </source>
</reference>
<evidence type="ECO:0000313" key="1">
    <source>
        <dbReference type="EMBL" id="KAJ8889822.1"/>
    </source>
</evidence>
<name>A0ABQ9HZY4_9NEOP</name>
<dbReference type="Proteomes" id="UP001159363">
    <property type="component" value="Chromosome 3"/>
</dbReference>
<organism evidence="1 2">
    <name type="scientific">Dryococelus australis</name>
    <dbReference type="NCBI Taxonomy" id="614101"/>
    <lineage>
        <taxon>Eukaryota</taxon>
        <taxon>Metazoa</taxon>
        <taxon>Ecdysozoa</taxon>
        <taxon>Arthropoda</taxon>
        <taxon>Hexapoda</taxon>
        <taxon>Insecta</taxon>
        <taxon>Pterygota</taxon>
        <taxon>Neoptera</taxon>
        <taxon>Polyneoptera</taxon>
        <taxon>Phasmatodea</taxon>
        <taxon>Verophasmatodea</taxon>
        <taxon>Anareolatae</taxon>
        <taxon>Phasmatidae</taxon>
        <taxon>Eurycanthinae</taxon>
        <taxon>Dryococelus</taxon>
    </lineage>
</organism>